<dbReference type="InterPro" id="IPR016024">
    <property type="entry name" value="ARM-type_fold"/>
</dbReference>
<accession>A0ABP1C1G6</accession>
<proteinExistence type="inferred from homology"/>
<evidence type="ECO:0000256" key="3">
    <source>
        <dbReference type="SAM" id="MobiDB-lite"/>
    </source>
</evidence>
<feature type="region of interest" description="Disordered" evidence="3">
    <location>
        <begin position="599"/>
        <end position="628"/>
    </location>
</feature>
<feature type="compositionally biased region" description="Polar residues" evidence="3">
    <location>
        <begin position="691"/>
        <end position="705"/>
    </location>
</feature>
<evidence type="ECO:0000313" key="5">
    <source>
        <dbReference type="Proteomes" id="UP001497522"/>
    </source>
</evidence>
<evidence type="ECO:0000256" key="2">
    <source>
        <dbReference type="ARBA" id="ARBA00023306"/>
    </source>
</evidence>
<dbReference type="Pfam" id="PF04499">
    <property type="entry name" value="SAPS"/>
    <property type="match status" value="1"/>
</dbReference>
<dbReference type="EMBL" id="OZ023710">
    <property type="protein sequence ID" value="CAK9882631.1"/>
    <property type="molecule type" value="Genomic_DNA"/>
</dbReference>
<gene>
    <name evidence="4" type="ORF">CSSPJE1EN2_LOCUS23882</name>
</gene>
<organism evidence="4 5">
    <name type="scientific">Sphagnum jensenii</name>
    <dbReference type="NCBI Taxonomy" id="128206"/>
    <lineage>
        <taxon>Eukaryota</taxon>
        <taxon>Viridiplantae</taxon>
        <taxon>Streptophyta</taxon>
        <taxon>Embryophyta</taxon>
        <taxon>Bryophyta</taxon>
        <taxon>Sphagnophytina</taxon>
        <taxon>Sphagnopsida</taxon>
        <taxon>Sphagnales</taxon>
        <taxon>Sphagnaceae</taxon>
        <taxon>Sphagnum</taxon>
    </lineage>
</organism>
<dbReference type="PANTHER" id="PTHR12634:SF8">
    <property type="entry name" value="FIERY MOUNTAIN, ISOFORM D"/>
    <property type="match status" value="1"/>
</dbReference>
<reference evidence="4" key="1">
    <citation type="submission" date="2024-03" db="EMBL/GenBank/DDBJ databases">
        <authorList>
            <consortium name="ELIXIR-Norway"/>
            <consortium name="Elixir Norway"/>
        </authorList>
    </citation>
    <scope>NUCLEOTIDE SEQUENCE</scope>
</reference>
<dbReference type="Gene3D" id="1.25.10.10">
    <property type="entry name" value="Leucine-rich Repeat Variant"/>
    <property type="match status" value="1"/>
</dbReference>
<evidence type="ECO:0000313" key="4">
    <source>
        <dbReference type="EMBL" id="CAK9882631.1"/>
    </source>
</evidence>
<dbReference type="SUPFAM" id="SSF48371">
    <property type="entry name" value="ARM repeat"/>
    <property type="match status" value="1"/>
</dbReference>
<comment type="similarity">
    <text evidence="1">Belongs to the SAPS family.</text>
</comment>
<feature type="compositionally biased region" description="Basic residues" evidence="3">
    <location>
        <begin position="718"/>
        <end position="732"/>
    </location>
</feature>
<evidence type="ECO:0000256" key="1">
    <source>
        <dbReference type="ARBA" id="ARBA00006180"/>
    </source>
</evidence>
<feature type="compositionally biased region" description="Polar residues" evidence="3">
    <location>
        <begin position="744"/>
        <end position="766"/>
    </location>
</feature>
<name>A0ABP1C1G6_9BRYO</name>
<dbReference type="InterPro" id="IPR007587">
    <property type="entry name" value="SAPS"/>
</dbReference>
<keyword evidence="2" id="KW-0131">Cell cycle</keyword>
<dbReference type="PANTHER" id="PTHR12634">
    <property type="entry name" value="SIT4 YEAST -ASSOCIATING PROTEIN-RELATED"/>
    <property type="match status" value="1"/>
</dbReference>
<feature type="region of interest" description="Disordered" evidence="3">
    <location>
        <begin position="689"/>
        <end position="786"/>
    </location>
</feature>
<dbReference type="InterPro" id="IPR011989">
    <property type="entry name" value="ARM-like"/>
</dbReference>
<sequence>MFWRVAGLSTSSPVESVLDKDGYTLEELLDEEEIIQECKALNSRLINFLRGKVQVRSLLCFVIEEPPENADNKRAFKFPFIACEIFTCDIDVIFKTLVEDDALMDFLFSFLEPGRPHGTLLAGYFSKVVVSLLLRKTVPVMQYLQVHQEILMKLVDLIGITSIMEILIRLVGADEHIYAFHVDSLQWLADTDLLEMLVDKLSPLNSSEVHANAAETLSAITRIAQSALASKLASPKFVGKLFHHVLEDPESKSTVVHALSVCISLLDPKRAATIAAAGVARGQHVTDPVSTANPDTVEGMLQRLGDLLKVLDVSAEDKVLFTTYGQLQPPLGIHRLKIVEFIAVLLRTNSEGARKELISSGAIQLVLKLFFDYPFNNMLHHQVENIVSSCLESNNQALLDHLFQDCDFVTRLLAADESPYVPESKPTKTKSPTKIGSLGHLTRIANRMIQASASNSTIKAHLQANPKWSDWILSVLQPRNMIENVFQWSCGRPTAAHDRTVESDDDDGFRDRDYDISNLTSNLSHDAYRYSMFDNEDAEEGHGPIERDEEDVFFDDESAEVVISSLRLGEEQASSVNWFTLQDDRTKEESSPTFLISSSLSQNEDGLITNPVSPPNSNGGSSSDDEVVLGEDDDLVDTASSANNLGSLNHKLERLENEMDPNKEKQESTLIQALELPEWMLGLRETVSPLEGTSGQDVNNESNPFKQLREEEDESGGHKRPKQRKTPKKKLSRPCPPVIEDLTETTSKGQSSQQATVTVTESSSEAGPSERPPVPAAPEELLSGISGIEEQGTVVLKPINQESNTEVQLLVAESSHLLKKKTNVVTTTTPPSLGRGAAASCSPSGSHKTKRRKPLPKPTPGQNVARFR</sequence>
<feature type="region of interest" description="Disordered" evidence="3">
    <location>
        <begin position="822"/>
        <end position="868"/>
    </location>
</feature>
<dbReference type="Proteomes" id="UP001497522">
    <property type="component" value="Chromosome 9"/>
</dbReference>
<protein>
    <submittedName>
        <fullName evidence="4">Uncharacterized protein</fullName>
    </submittedName>
</protein>
<keyword evidence="5" id="KW-1185">Reference proteome</keyword>